<protein>
    <submittedName>
        <fullName evidence="1">Uncharacterized protein</fullName>
    </submittedName>
</protein>
<organism evidence="1">
    <name type="scientific">Lepeophtheirus salmonis</name>
    <name type="common">Salmon louse</name>
    <name type="synonym">Caligus salmonis</name>
    <dbReference type="NCBI Taxonomy" id="72036"/>
    <lineage>
        <taxon>Eukaryota</taxon>
        <taxon>Metazoa</taxon>
        <taxon>Ecdysozoa</taxon>
        <taxon>Arthropoda</taxon>
        <taxon>Crustacea</taxon>
        <taxon>Multicrustacea</taxon>
        <taxon>Hexanauplia</taxon>
        <taxon>Copepoda</taxon>
        <taxon>Siphonostomatoida</taxon>
        <taxon>Caligidae</taxon>
        <taxon>Lepeophtheirus</taxon>
    </lineage>
</organism>
<proteinExistence type="predicted"/>
<dbReference type="EMBL" id="HACA01006980">
    <property type="protein sequence ID" value="CDW24341.1"/>
    <property type="molecule type" value="Transcribed_RNA"/>
</dbReference>
<reference evidence="1" key="1">
    <citation type="submission" date="2014-05" db="EMBL/GenBank/DDBJ databases">
        <authorList>
            <person name="Chronopoulou M."/>
        </authorList>
    </citation>
    <scope>NUCLEOTIDE SEQUENCE</scope>
    <source>
        <tissue evidence="1">Whole organism</tissue>
    </source>
</reference>
<name>A0A0K2TFX1_LEPSM</name>
<sequence>MCDLISLSLLLDEDKQNVHRYQLLSVVYEKHVLGILRKPSLVHVTPWVLRISCSPKRGAACLSD</sequence>
<accession>A0A0K2TFX1</accession>
<dbReference type="AlphaFoldDB" id="A0A0K2TFX1"/>
<evidence type="ECO:0000313" key="1">
    <source>
        <dbReference type="EMBL" id="CDW24341.1"/>
    </source>
</evidence>